<dbReference type="InterPro" id="IPR014729">
    <property type="entry name" value="Rossmann-like_a/b/a_fold"/>
</dbReference>
<name>A0A168A903_9EURO</name>
<dbReference type="PANTHER" id="PTHR20882">
    <property type="entry name" value="CYTOPLASMIC TRNA 2-THIOLATION PROTEIN 2"/>
    <property type="match status" value="1"/>
</dbReference>
<comment type="subcellular location">
    <subcellularLocation>
        <location evidence="3">Cytoplasm</location>
    </subcellularLocation>
</comment>
<dbReference type="Pfam" id="PF10288">
    <property type="entry name" value="CTU2"/>
    <property type="match status" value="1"/>
</dbReference>
<dbReference type="GO" id="GO:0016783">
    <property type="term" value="F:sulfurtransferase activity"/>
    <property type="evidence" value="ECO:0007669"/>
    <property type="project" value="TreeGrafter"/>
</dbReference>
<dbReference type="InterPro" id="IPR019407">
    <property type="entry name" value="CTU2"/>
</dbReference>
<keyword evidence="2 3" id="KW-0819">tRNA processing</keyword>
<evidence type="ECO:0000256" key="3">
    <source>
        <dbReference type="HAMAP-Rule" id="MF_03054"/>
    </source>
</evidence>
<keyword evidence="1 3" id="KW-0963">Cytoplasm</keyword>
<dbReference type="HAMAP" id="MF_03054">
    <property type="entry name" value="CTU2"/>
    <property type="match status" value="1"/>
</dbReference>
<evidence type="ECO:0000256" key="1">
    <source>
        <dbReference type="ARBA" id="ARBA00022490"/>
    </source>
</evidence>
<dbReference type="PANTHER" id="PTHR20882:SF14">
    <property type="entry name" value="CYTOPLASMIC TRNA 2-THIOLATION PROTEIN 2"/>
    <property type="match status" value="1"/>
</dbReference>
<organism evidence="4 5">
    <name type="scientific">Ascosphaera apis ARSEF 7405</name>
    <dbReference type="NCBI Taxonomy" id="392613"/>
    <lineage>
        <taxon>Eukaryota</taxon>
        <taxon>Fungi</taxon>
        <taxon>Dikarya</taxon>
        <taxon>Ascomycota</taxon>
        <taxon>Pezizomycotina</taxon>
        <taxon>Eurotiomycetes</taxon>
        <taxon>Eurotiomycetidae</taxon>
        <taxon>Onygenales</taxon>
        <taxon>Ascosphaeraceae</taxon>
        <taxon>Ascosphaera</taxon>
    </lineage>
</organism>
<evidence type="ECO:0000256" key="2">
    <source>
        <dbReference type="ARBA" id="ARBA00022694"/>
    </source>
</evidence>
<dbReference type="GO" id="GO:0002143">
    <property type="term" value="P:tRNA wobble position uridine thiolation"/>
    <property type="evidence" value="ECO:0007669"/>
    <property type="project" value="TreeGrafter"/>
</dbReference>
<dbReference type="OrthoDB" id="25129at2759"/>
<dbReference type="Gene3D" id="3.40.50.620">
    <property type="entry name" value="HUPs"/>
    <property type="match status" value="1"/>
</dbReference>
<dbReference type="AlphaFoldDB" id="A0A168A903"/>
<proteinExistence type="inferred from homology"/>
<dbReference type="EMBL" id="AZGZ01000008">
    <property type="protein sequence ID" value="KZZ93624.1"/>
    <property type="molecule type" value="Genomic_DNA"/>
</dbReference>
<dbReference type="GO" id="GO:0005829">
    <property type="term" value="C:cytosol"/>
    <property type="evidence" value="ECO:0007669"/>
    <property type="project" value="TreeGrafter"/>
</dbReference>
<accession>A0A168A903</accession>
<dbReference type="SUPFAM" id="SSF52402">
    <property type="entry name" value="Adenine nucleotide alpha hydrolases-like"/>
    <property type="match status" value="1"/>
</dbReference>
<keyword evidence="5" id="KW-1185">Reference proteome</keyword>
<evidence type="ECO:0000313" key="4">
    <source>
        <dbReference type="EMBL" id="KZZ93624.1"/>
    </source>
</evidence>
<comment type="caution">
    <text evidence="4">The sequence shown here is derived from an EMBL/GenBank/DDBJ whole genome shotgun (WGS) entry which is preliminary data.</text>
</comment>
<dbReference type="GO" id="GO:0016779">
    <property type="term" value="F:nucleotidyltransferase activity"/>
    <property type="evidence" value="ECO:0007669"/>
    <property type="project" value="UniProtKB-UniRule"/>
</dbReference>
<protein>
    <recommendedName>
        <fullName evidence="3">Cytoplasmic tRNA 2-thiolation protein 2</fullName>
    </recommendedName>
</protein>
<dbReference type="UniPathway" id="UPA00988"/>
<dbReference type="GO" id="GO:0000049">
    <property type="term" value="F:tRNA binding"/>
    <property type="evidence" value="ECO:0007669"/>
    <property type="project" value="InterPro"/>
</dbReference>
<sequence length="371" mass="41890">MSSPSSANLCMDCKSVPSTLTLRKRELCDNCALRFLSGKVLRRMERYKLRNAPKSHRRRLLLPLSFGIGSFTLLHILDAHLHRHAVGGAKVTPFDLVVLSIDPASVDGREDEEARKEQERRMQRVKEVYTWVDEYKSVRFEDVFDIDENIESVLESHGWTMPKQAGAATTMANKQRLDAFRISLSTPTTRRDIDRVLLTRLITSFAKRENCEGIFWGDCDTTLAARTLAHVSKGRGYSLSYEINDGMSPLGLFYNFPLRDIFKSELEVYASIALRDVQDVIVAKEKIGDLSNRYMSIEQLMENYVESQAVKYPGIMANIARTVAKLEQGVDSEGKRCALCEMPVGEGQDRLIGEKGDLCYGCARSVDDIKS</sequence>
<comment type="pathway">
    <text evidence="3">tRNA modification; 5-methoxycarbonylmethyl-2-thiouridine-tRNA biosynthesis.</text>
</comment>
<reference evidence="4 5" key="1">
    <citation type="journal article" date="2016" name="Genome Biol. Evol.">
        <title>Divergent and convergent evolution of fungal pathogenicity.</title>
        <authorList>
            <person name="Shang Y."/>
            <person name="Xiao G."/>
            <person name="Zheng P."/>
            <person name="Cen K."/>
            <person name="Zhan S."/>
            <person name="Wang C."/>
        </authorList>
    </citation>
    <scope>NUCLEOTIDE SEQUENCE [LARGE SCALE GENOMIC DNA]</scope>
    <source>
        <strain evidence="4 5">ARSEF 7405</strain>
    </source>
</reference>
<dbReference type="Proteomes" id="UP000242877">
    <property type="component" value="Unassembled WGS sequence"/>
</dbReference>
<gene>
    <name evidence="3" type="primary">NCS2</name>
    <name evidence="3" type="synonym">CTU2</name>
    <name evidence="4" type="ORF">AAP_02416</name>
</gene>
<dbReference type="VEuPathDB" id="FungiDB:AAP_02416"/>
<dbReference type="GO" id="GO:0032447">
    <property type="term" value="P:protein urmylation"/>
    <property type="evidence" value="ECO:0007669"/>
    <property type="project" value="UniProtKB-UniRule"/>
</dbReference>
<evidence type="ECO:0000313" key="5">
    <source>
        <dbReference type="Proteomes" id="UP000242877"/>
    </source>
</evidence>
<comment type="similarity">
    <text evidence="3">Belongs to the CTU2/NCS2 family.</text>
</comment>
<comment type="function">
    <text evidence="3">Plays a central role in 2-thiolation of mcm(5)S(2)U at tRNA wobble positions of tRNA(Lys), tRNA(Glu) and tRNA(Gln). May act by forming a heterodimer with NCS6 that ligates sulfur from thiocarboxylated URM1 onto the uridine of tRNAs at wobble position. Prior mcm(5) tRNA modification by the elongator complex is required for 2-thiolation. May also be involved in protein urmylation.</text>
</comment>